<organism evidence="2 3">
    <name type="scientific">Rhizobium puerariae</name>
    <dbReference type="NCBI Taxonomy" id="1585791"/>
    <lineage>
        <taxon>Bacteria</taxon>
        <taxon>Pseudomonadati</taxon>
        <taxon>Pseudomonadota</taxon>
        <taxon>Alphaproteobacteria</taxon>
        <taxon>Hyphomicrobiales</taxon>
        <taxon>Rhizobiaceae</taxon>
        <taxon>Rhizobium/Agrobacterium group</taxon>
        <taxon>Rhizobium</taxon>
    </lineage>
</organism>
<accession>A0ABV6ATI6</accession>
<dbReference type="EMBL" id="JBHMAA010000036">
    <property type="protein sequence ID" value="MFB9952643.1"/>
    <property type="molecule type" value="Genomic_DNA"/>
</dbReference>
<proteinExistence type="predicted"/>
<comment type="caution">
    <text evidence="2">The sequence shown here is derived from an EMBL/GenBank/DDBJ whole genome shotgun (WGS) entry which is preliminary data.</text>
</comment>
<sequence length="69" mass="7499">MRMIEALRRMKDLIGTIAPRDRSGARQDNVSSCHADPSMGDGVAEEEPDGPQLLHSHFFVMKPGVHAAG</sequence>
<protein>
    <submittedName>
        <fullName evidence="2">Uncharacterized protein</fullName>
    </submittedName>
</protein>
<dbReference type="RefSeq" id="WP_377265439.1">
    <property type="nucleotide sequence ID" value="NZ_JBHMAA010000036.1"/>
</dbReference>
<name>A0ABV6ATI6_9HYPH</name>
<gene>
    <name evidence="2" type="ORF">ACFFP0_27675</name>
</gene>
<keyword evidence="3" id="KW-1185">Reference proteome</keyword>
<evidence type="ECO:0000313" key="3">
    <source>
        <dbReference type="Proteomes" id="UP001589692"/>
    </source>
</evidence>
<evidence type="ECO:0000256" key="1">
    <source>
        <dbReference type="SAM" id="MobiDB-lite"/>
    </source>
</evidence>
<evidence type="ECO:0000313" key="2">
    <source>
        <dbReference type="EMBL" id="MFB9952643.1"/>
    </source>
</evidence>
<reference evidence="2 3" key="1">
    <citation type="submission" date="2024-09" db="EMBL/GenBank/DDBJ databases">
        <authorList>
            <person name="Sun Q."/>
            <person name="Mori K."/>
        </authorList>
    </citation>
    <scope>NUCLEOTIDE SEQUENCE [LARGE SCALE GENOMIC DNA]</scope>
    <source>
        <strain evidence="2 3">TBRC 4938</strain>
    </source>
</reference>
<dbReference type="Proteomes" id="UP001589692">
    <property type="component" value="Unassembled WGS sequence"/>
</dbReference>
<feature type="region of interest" description="Disordered" evidence="1">
    <location>
        <begin position="19"/>
        <end position="50"/>
    </location>
</feature>